<evidence type="ECO:0000313" key="2">
    <source>
        <dbReference type="EMBL" id="HHE04617.1"/>
    </source>
</evidence>
<evidence type="ECO:0000259" key="1">
    <source>
        <dbReference type="Pfam" id="PF02518"/>
    </source>
</evidence>
<dbReference type="InterPro" id="IPR036890">
    <property type="entry name" value="HATPase_C_sf"/>
</dbReference>
<proteinExistence type="predicted"/>
<organism evidence="2">
    <name type="scientific">candidate division WOR-3 bacterium</name>
    <dbReference type="NCBI Taxonomy" id="2052148"/>
    <lineage>
        <taxon>Bacteria</taxon>
        <taxon>Bacteria division WOR-3</taxon>
    </lineage>
</organism>
<dbReference type="Pfam" id="PF02518">
    <property type="entry name" value="HATPase_c"/>
    <property type="match status" value="1"/>
</dbReference>
<keyword evidence="2" id="KW-0547">Nucleotide-binding</keyword>
<gene>
    <name evidence="2" type="ORF">ENL19_00985</name>
</gene>
<dbReference type="InterPro" id="IPR003594">
    <property type="entry name" value="HATPase_dom"/>
</dbReference>
<dbReference type="Gene3D" id="3.30.565.10">
    <property type="entry name" value="Histidine kinase-like ATPase, C-terminal domain"/>
    <property type="match status" value="1"/>
</dbReference>
<dbReference type="EMBL" id="DRTB01000064">
    <property type="protein sequence ID" value="HHE04617.1"/>
    <property type="molecule type" value="Genomic_DNA"/>
</dbReference>
<dbReference type="GO" id="GO:0005524">
    <property type="term" value="F:ATP binding"/>
    <property type="evidence" value="ECO:0007669"/>
    <property type="project" value="UniProtKB-KW"/>
</dbReference>
<sequence>MMEKQRFISIFHYHQVVMMASISELEHKISIEERMEIIRRATGHDIESLLQNTSYALVLSASPEKEERELGSELASHAIDNNNVVAIGTRAIKSWANDKVYVRSYDSRDIKKDLSSIKGALESTEYMISFEYNPKISFGTEPYLLMQAVFNAVKNSKNAIRSYRHKKSSEVRSNIHISIDYYDTQEQGEIKDILRRSEDTPIEGQFVRIAICDGGPGFSIDTEESLNLGRSGEAGSGFGLYLVDKVRETLRGHLAIHSEPGNTKVEMYFPIGYTEQGKPIVDSN</sequence>
<feature type="domain" description="Histidine kinase/HSP90-like ATPase" evidence="1">
    <location>
        <begin position="144"/>
        <end position="270"/>
    </location>
</feature>
<dbReference type="SUPFAM" id="SSF55874">
    <property type="entry name" value="ATPase domain of HSP90 chaperone/DNA topoisomerase II/histidine kinase"/>
    <property type="match status" value="1"/>
</dbReference>
<dbReference type="AlphaFoldDB" id="A0A7C5DBP6"/>
<comment type="caution">
    <text evidence="2">The sequence shown here is derived from an EMBL/GenBank/DDBJ whole genome shotgun (WGS) entry which is preliminary data.</text>
</comment>
<keyword evidence="2" id="KW-0067">ATP-binding</keyword>
<name>A0A7C5DBP6_UNCW3</name>
<protein>
    <submittedName>
        <fullName evidence="2">ATP-binding protein</fullName>
    </submittedName>
</protein>
<dbReference type="Proteomes" id="UP000886110">
    <property type="component" value="Unassembled WGS sequence"/>
</dbReference>
<reference evidence="2" key="1">
    <citation type="journal article" date="2020" name="mSystems">
        <title>Genome- and Community-Level Interaction Insights into Carbon Utilization and Element Cycling Functions of Hydrothermarchaeota in Hydrothermal Sediment.</title>
        <authorList>
            <person name="Zhou Z."/>
            <person name="Liu Y."/>
            <person name="Xu W."/>
            <person name="Pan J."/>
            <person name="Luo Z.H."/>
            <person name="Li M."/>
        </authorList>
    </citation>
    <scope>NUCLEOTIDE SEQUENCE [LARGE SCALE GENOMIC DNA]</scope>
    <source>
        <strain evidence="2">HyVt-74</strain>
    </source>
</reference>
<accession>A0A7C5DBP6</accession>